<dbReference type="KEGG" id="cmp:Cha6605_1805"/>
<gene>
    <name evidence="1" type="ORF">Cha6605_1805</name>
</gene>
<organism evidence="1 2">
    <name type="scientific">Chamaesiphon minutus (strain ATCC 27169 / PCC 6605)</name>
    <dbReference type="NCBI Taxonomy" id="1173020"/>
    <lineage>
        <taxon>Bacteria</taxon>
        <taxon>Bacillati</taxon>
        <taxon>Cyanobacteriota</taxon>
        <taxon>Cyanophyceae</taxon>
        <taxon>Gomontiellales</taxon>
        <taxon>Chamaesiphonaceae</taxon>
        <taxon>Chamaesiphon</taxon>
    </lineage>
</organism>
<dbReference type="HOGENOM" id="CLU_561057_0_0_3"/>
<dbReference type="RefSeq" id="WP_015159097.1">
    <property type="nucleotide sequence ID" value="NC_019697.1"/>
</dbReference>
<proteinExistence type="predicted"/>
<accession>K9UES5</accession>
<evidence type="ECO:0000313" key="2">
    <source>
        <dbReference type="Proteomes" id="UP000010366"/>
    </source>
</evidence>
<evidence type="ECO:0000313" key="1">
    <source>
        <dbReference type="EMBL" id="AFY92926.1"/>
    </source>
</evidence>
<reference evidence="1 2" key="1">
    <citation type="submission" date="2012-05" db="EMBL/GenBank/DDBJ databases">
        <title>Finished chromosome of genome of Chamaesiphon sp. PCC 6605.</title>
        <authorList>
            <consortium name="US DOE Joint Genome Institute"/>
            <person name="Gugger M."/>
            <person name="Coursin T."/>
            <person name="Rippka R."/>
            <person name="Tandeau De Marsac N."/>
            <person name="Huntemann M."/>
            <person name="Wei C.-L."/>
            <person name="Han J."/>
            <person name="Detter J.C."/>
            <person name="Han C."/>
            <person name="Tapia R."/>
            <person name="Chen A."/>
            <person name="Kyrpides N."/>
            <person name="Mavromatis K."/>
            <person name="Markowitz V."/>
            <person name="Szeto E."/>
            <person name="Ivanova N."/>
            <person name="Pagani I."/>
            <person name="Pati A."/>
            <person name="Goodwin L."/>
            <person name="Nordberg H.P."/>
            <person name="Cantor M.N."/>
            <person name="Hua S.X."/>
            <person name="Woyke T."/>
            <person name="Kerfeld C.A."/>
        </authorList>
    </citation>
    <scope>NUCLEOTIDE SEQUENCE [LARGE SCALE GENOMIC DNA]</scope>
    <source>
        <strain evidence="2">ATCC 27169 / PCC 6605</strain>
    </source>
</reference>
<dbReference type="STRING" id="1173020.Cha6605_1805"/>
<dbReference type="EMBL" id="CP003600">
    <property type="protein sequence ID" value="AFY92926.1"/>
    <property type="molecule type" value="Genomic_DNA"/>
</dbReference>
<name>K9UES5_CHAP6</name>
<protein>
    <submittedName>
        <fullName evidence="1">Uncharacterized protein</fullName>
    </submittedName>
</protein>
<sequence>MNIIKIGSLALLAIGSTATIVKSQEASALSQAENAKTIAMIKDAFGSVTLKNIAPPTQNIQIQFPATTPQTQPTTTTIAKGGSWSQLPIGAFTGVGSGGNESMVTLAQKIYPTTPEVQTAVQGALSNFKFLDKVPVKQLVTAFPQLANVAINTEQVGSWGACGAGAVPTFGSVAATSCGANPIPADVRAAIPIAQTGMHNIPYGDFANKLNIQNLPTTSFPLAADVSFAKILLMPSTSLTTANLMKVDHLETEVPGKNGQKITGINLISGSNRVPNSTCKEPHCDYTVLQNMVAGRSNPLNRNLAIQIHKPGQTKWIDGGVGSIGKTLWNFKEPPGVAPAFDSDQMKLVLERGNAKTGTVEQRLYLAFCTNIAFERNCSSKFIGPIALPLPQVSEKNKLALFPMKVEMPDITATPTTPTPTAPAAATLPTIIPTKQSNGATESNGEIAPTVAAAPATTDTSIAYQKLFGSHTIGSYSPLSNITNIS</sequence>
<dbReference type="Proteomes" id="UP000010366">
    <property type="component" value="Chromosome"/>
</dbReference>
<keyword evidence="2" id="KW-1185">Reference proteome</keyword>
<dbReference type="AlphaFoldDB" id="K9UES5"/>